<feature type="region of interest" description="Disordered" evidence="1">
    <location>
        <begin position="47"/>
        <end position="88"/>
    </location>
</feature>
<organism evidence="2 3">
    <name type="scientific">Bursaphelenchus xylophilus</name>
    <name type="common">Pinewood nematode worm</name>
    <name type="synonym">Aphelenchoides xylophilus</name>
    <dbReference type="NCBI Taxonomy" id="6326"/>
    <lineage>
        <taxon>Eukaryota</taxon>
        <taxon>Metazoa</taxon>
        <taxon>Ecdysozoa</taxon>
        <taxon>Nematoda</taxon>
        <taxon>Chromadorea</taxon>
        <taxon>Rhabditida</taxon>
        <taxon>Tylenchina</taxon>
        <taxon>Tylenchomorpha</taxon>
        <taxon>Aphelenchoidea</taxon>
        <taxon>Aphelenchoididae</taxon>
        <taxon>Bursaphelenchus</taxon>
    </lineage>
</organism>
<dbReference type="Proteomes" id="UP000095284">
    <property type="component" value="Unplaced"/>
</dbReference>
<feature type="compositionally biased region" description="Low complexity" evidence="1">
    <location>
        <begin position="51"/>
        <end position="60"/>
    </location>
</feature>
<name>A0A1I7RZP0_BURXY</name>
<evidence type="ECO:0000256" key="1">
    <source>
        <dbReference type="SAM" id="MobiDB-lite"/>
    </source>
</evidence>
<evidence type="ECO:0000313" key="3">
    <source>
        <dbReference type="WBParaSite" id="BXY_0621200.1"/>
    </source>
</evidence>
<protein>
    <submittedName>
        <fullName evidence="3">C2H2-type domain-containing protein</fullName>
    </submittedName>
</protein>
<evidence type="ECO:0000313" key="2">
    <source>
        <dbReference type="Proteomes" id="UP000095284"/>
    </source>
</evidence>
<feature type="region of interest" description="Disordered" evidence="1">
    <location>
        <begin position="282"/>
        <end position="304"/>
    </location>
</feature>
<proteinExistence type="predicted"/>
<dbReference type="AlphaFoldDB" id="A0A1I7RZP0"/>
<dbReference type="WBParaSite" id="BXY_0621200.1">
    <property type="protein sequence ID" value="BXY_0621200.1"/>
    <property type="gene ID" value="BXY_0621200"/>
</dbReference>
<reference evidence="3" key="1">
    <citation type="submission" date="2016-11" db="UniProtKB">
        <authorList>
            <consortium name="WormBaseParasite"/>
        </authorList>
    </citation>
    <scope>IDENTIFICATION</scope>
</reference>
<sequence>MNLDSVFGEENQENNTDELINRMFNSANFPAAFGTVWPESQKRKADVLDVSESAETATSSDAPPVKRPRKPIKAPREQSHDPRAAEFSHPEDGIYMNAEFKTWDAFNEKFRNWMAKHNQPFRISSSDKFSNGDGSWNEEIGYRSIVYHCPRYGEVRVRAQMGMRKCWSRKYFAELPDHRWGCVFCGHAYVCSTTKFKHHLKRCHLMPPDVRQIVYKLIAEKEQASLFNAIKRPYSEAHSGDEEIESKFSRNGSYLDSRNGSYMDTASTSGINQSIMQLLDQHNNEKSNDPEEEGDLEGSNGQIPTPIIRSRVENERLDYLMRMFVVSTNSSPEVLENKYLKEFVQTLCPSYQLPSPQEFREHVEEERNHLLNYCQTHISTPPTENQIVNEIHNPNENQTPEQQ</sequence>
<feature type="compositionally biased region" description="Basic and acidic residues" evidence="1">
    <location>
        <begin position="74"/>
        <end position="88"/>
    </location>
</feature>
<accession>A0A1I7RZP0</accession>